<dbReference type="VEuPathDB" id="FungiDB:Z518_03975"/>
<dbReference type="InterPro" id="IPR018506">
    <property type="entry name" value="Cyt_B5_heme-BS"/>
</dbReference>
<dbReference type="EMBL" id="KN847477">
    <property type="protein sequence ID" value="KIX06001.1"/>
    <property type="molecule type" value="Genomic_DNA"/>
</dbReference>
<comment type="similarity">
    <text evidence="6">Belongs to the cytochrome b5 family.</text>
</comment>
<dbReference type="InterPro" id="IPR008259">
    <property type="entry name" value="FMN_hydac_DH_AS"/>
</dbReference>
<dbReference type="PROSITE" id="PS51349">
    <property type="entry name" value="FMN_HYDROXY_ACID_DH_2"/>
    <property type="match status" value="1"/>
</dbReference>
<dbReference type="Proteomes" id="UP000053617">
    <property type="component" value="Unassembled WGS sequence"/>
</dbReference>
<dbReference type="InterPro" id="IPR013785">
    <property type="entry name" value="Aldolase_TIM"/>
</dbReference>
<evidence type="ECO:0000256" key="6">
    <source>
        <dbReference type="RuleBase" id="RU362121"/>
    </source>
</evidence>
<protein>
    <submittedName>
        <fullName evidence="9">Uncharacterized protein</fullName>
    </submittedName>
</protein>
<dbReference type="GO" id="GO:0046872">
    <property type="term" value="F:metal ion binding"/>
    <property type="evidence" value="ECO:0007669"/>
    <property type="project" value="UniProtKB-UniRule"/>
</dbReference>
<feature type="domain" description="Cytochrome b5 heme-binding" evidence="7">
    <location>
        <begin position="2"/>
        <end position="79"/>
    </location>
</feature>
<dbReference type="InterPro" id="IPR036400">
    <property type="entry name" value="Cyt_B5-like_heme/steroid_sf"/>
</dbReference>
<evidence type="ECO:0000256" key="5">
    <source>
        <dbReference type="ARBA" id="ARBA00023004"/>
    </source>
</evidence>
<organism evidence="9 10">
    <name type="scientific">Rhinocladiella mackenziei CBS 650.93</name>
    <dbReference type="NCBI Taxonomy" id="1442369"/>
    <lineage>
        <taxon>Eukaryota</taxon>
        <taxon>Fungi</taxon>
        <taxon>Dikarya</taxon>
        <taxon>Ascomycota</taxon>
        <taxon>Pezizomycotina</taxon>
        <taxon>Eurotiomycetes</taxon>
        <taxon>Chaetothyriomycetidae</taxon>
        <taxon>Chaetothyriales</taxon>
        <taxon>Herpotrichiellaceae</taxon>
        <taxon>Rhinocladiella</taxon>
    </lineage>
</organism>
<name>A0A0D2ISC8_9EURO</name>
<dbReference type="AlphaFoldDB" id="A0A0D2ISC8"/>
<dbReference type="GO" id="GO:0020037">
    <property type="term" value="F:heme binding"/>
    <property type="evidence" value="ECO:0007669"/>
    <property type="project" value="UniProtKB-UniRule"/>
</dbReference>
<gene>
    <name evidence="9" type="ORF">Z518_03975</name>
</gene>
<dbReference type="PANTHER" id="PTHR10578:SF104">
    <property type="entry name" value="CYTOCHROME B2, MITOCHONDRIAL-RELATED"/>
    <property type="match status" value="1"/>
</dbReference>
<dbReference type="SUPFAM" id="SSF55856">
    <property type="entry name" value="Cytochrome b5-like heme/steroid binding domain"/>
    <property type="match status" value="1"/>
</dbReference>
<dbReference type="RefSeq" id="XP_013273137.1">
    <property type="nucleotide sequence ID" value="XM_013417683.1"/>
</dbReference>
<dbReference type="Pfam" id="PF00173">
    <property type="entry name" value="Cyt-b5"/>
    <property type="match status" value="1"/>
</dbReference>
<dbReference type="STRING" id="1442369.A0A0D2ISC8"/>
<dbReference type="FunFam" id="3.10.120.10:FF:000009">
    <property type="entry name" value="Cytochrome b2, mitochondrial, putative"/>
    <property type="match status" value="1"/>
</dbReference>
<keyword evidence="4" id="KW-0560">Oxidoreductase</keyword>
<evidence type="ECO:0000256" key="1">
    <source>
        <dbReference type="ARBA" id="ARBA00001917"/>
    </source>
</evidence>
<keyword evidence="2 6" id="KW-0349">Heme</keyword>
<dbReference type="SMART" id="SM01117">
    <property type="entry name" value="Cyt-b5"/>
    <property type="match status" value="1"/>
</dbReference>
<evidence type="ECO:0000256" key="4">
    <source>
        <dbReference type="ARBA" id="ARBA00023002"/>
    </source>
</evidence>
<evidence type="ECO:0000259" key="8">
    <source>
        <dbReference type="PROSITE" id="PS51349"/>
    </source>
</evidence>
<dbReference type="SUPFAM" id="SSF51395">
    <property type="entry name" value="FMN-linked oxidoreductases"/>
    <property type="match status" value="1"/>
</dbReference>
<dbReference type="Gene3D" id="3.20.20.70">
    <property type="entry name" value="Aldolase class I"/>
    <property type="match status" value="1"/>
</dbReference>
<dbReference type="HOGENOM" id="CLU_020639_1_1_1"/>
<keyword evidence="3 6" id="KW-0479">Metal-binding</keyword>
<comment type="cofactor">
    <cofactor evidence="1">
        <name>FMN</name>
        <dbReference type="ChEBI" id="CHEBI:58210"/>
    </cofactor>
</comment>
<dbReference type="Pfam" id="PF01070">
    <property type="entry name" value="FMN_dh"/>
    <property type="match status" value="1"/>
</dbReference>
<dbReference type="OrthoDB" id="1925334at2759"/>
<dbReference type="PROSITE" id="PS00557">
    <property type="entry name" value="FMN_HYDROXY_ACID_DH_1"/>
    <property type="match status" value="1"/>
</dbReference>
<evidence type="ECO:0000256" key="2">
    <source>
        <dbReference type="ARBA" id="ARBA00022617"/>
    </source>
</evidence>
<dbReference type="PROSITE" id="PS50255">
    <property type="entry name" value="CYTOCHROME_B5_2"/>
    <property type="match status" value="1"/>
</dbReference>
<accession>A0A0D2ISC8</accession>
<dbReference type="PROSITE" id="PS00191">
    <property type="entry name" value="CYTOCHROME_B5_1"/>
    <property type="match status" value="1"/>
</dbReference>
<evidence type="ECO:0000313" key="10">
    <source>
        <dbReference type="Proteomes" id="UP000053617"/>
    </source>
</evidence>
<dbReference type="Gene3D" id="3.10.120.10">
    <property type="entry name" value="Cytochrome b5-like heme/steroid binding domain"/>
    <property type="match status" value="1"/>
</dbReference>
<sequence length="491" mass="54460">MSKMLHGLEVAKHNSRESCWVIVQGRVYDVTDYLDNHPGGSAILLKYGGKDATAIYEPNHAEGTIENGLPQEKHLGPVDPATVSTVTKPEVPHDRDPTAKIPLSHCLNLDDVELAAERIISRSAWVYFHSAADRLGALNNNREDWQKITLRPRIMRNVRRVNMERTILGQKSRLPFFIAPAARAKLVHEDGERCLARGAAKAGIPYCPSTYSTIPHDDLAHCFASVKGSSPYGALFFQLYVAHEKSRTIELITMARELGFTALVITVDTPVVGKREEDERYRAELATASGDDTLLTEWSRPQENEDGPPLRGHHSSTLNWEDLPWIREAWQNSGPIVLKGIQTAEDAALAAEYGIDAIYLSNHGGRQCDDAPSAIRTLLEIRRFYPHLLGKMEIYLDGWVRRGTDVLKALCLGATGVALGRPFMYSVAMGDEGVLKVVQLLSEEIETTMRCMGVTSLDLLNPSYVNTKRLEVELPDNLGVGAPWPEPKAKI</sequence>
<feature type="domain" description="FMN hydroxy acid dehydrogenase" evidence="8">
    <location>
        <begin position="101"/>
        <end position="470"/>
    </location>
</feature>
<dbReference type="PANTHER" id="PTHR10578">
    <property type="entry name" value="S -2-HYDROXY-ACID OXIDASE-RELATED"/>
    <property type="match status" value="1"/>
</dbReference>
<dbReference type="InterPro" id="IPR001199">
    <property type="entry name" value="Cyt_B5-like_heme/steroid-bd"/>
</dbReference>
<evidence type="ECO:0000259" key="7">
    <source>
        <dbReference type="PROSITE" id="PS50255"/>
    </source>
</evidence>
<keyword evidence="5 6" id="KW-0408">Iron</keyword>
<reference evidence="9 10" key="1">
    <citation type="submission" date="2015-01" db="EMBL/GenBank/DDBJ databases">
        <title>The Genome Sequence of Rhinocladiella mackenzie CBS 650.93.</title>
        <authorList>
            <consortium name="The Broad Institute Genomics Platform"/>
            <person name="Cuomo C."/>
            <person name="de Hoog S."/>
            <person name="Gorbushina A."/>
            <person name="Stielow B."/>
            <person name="Teixiera M."/>
            <person name="Abouelleil A."/>
            <person name="Chapman S.B."/>
            <person name="Priest M."/>
            <person name="Young S.K."/>
            <person name="Wortman J."/>
            <person name="Nusbaum C."/>
            <person name="Birren B."/>
        </authorList>
    </citation>
    <scope>NUCLEOTIDE SEQUENCE [LARGE SCALE GENOMIC DNA]</scope>
    <source>
        <strain evidence="9 10">CBS 650.93</strain>
    </source>
</reference>
<keyword evidence="10" id="KW-1185">Reference proteome</keyword>
<dbReference type="InterPro" id="IPR037396">
    <property type="entry name" value="FMN_HAD"/>
</dbReference>
<dbReference type="GeneID" id="25292046"/>
<evidence type="ECO:0000256" key="3">
    <source>
        <dbReference type="ARBA" id="ARBA00022723"/>
    </source>
</evidence>
<dbReference type="InterPro" id="IPR000262">
    <property type="entry name" value="FMN-dep_DH"/>
</dbReference>
<dbReference type="GO" id="GO:0016491">
    <property type="term" value="F:oxidoreductase activity"/>
    <property type="evidence" value="ECO:0007669"/>
    <property type="project" value="UniProtKB-KW"/>
</dbReference>
<proteinExistence type="inferred from homology"/>
<evidence type="ECO:0000313" key="9">
    <source>
        <dbReference type="EMBL" id="KIX06001.1"/>
    </source>
</evidence>